<reference evidence="2 3" key="1">
    <citation type="journal article" date="2019" name="J. Hered.">
        <title>An Improved Genome Assembly for Drosophila navojoa, the Basal Species in the mojavensis Cluster.</title>
        <authorList>
            <person name="Vanderlinde T."/>
            <person name="Dupim E.G."/>
            <person name="Nazario-Yepiz N.O."/>
            <person name="Carvalho A.B."/>
        </authorList>
    </citation>
    <scope>NUCLEOTIDE SEQUENCE [LARGE SCALE GENOMIC DNA]</scope>
    <source>
        <strain evidence="2">Navoj_Jal97</strain>
        <tissue evidence="2">Whole organism</tissue>
    </source>
</reference>
<dbReference type="GO" id="GO:0016600">
    <property type="term" value="C:flotillin complex"/>
    <property type="evidence" value="ECO:0007669"/>
    <property type="project" value="TreeGrafter"/>
</dbReference>
<dbReference type="EMBL" id="LSRL02000549">
    <property type="protein sequence ID" value="TDG40507.1"/>
    <property type="molecule type" value="Genomic_DNA"/>
</dbReference>
<dbReference type="GO" id="GO:0002020">
    <property type="term" value="F:protease binding"/>
    <property type="evidence" value="ECO:0007669"/>
    <property type="project" value="TreeGrafter"/>
</dbReference>
<accession>A0A484AV18</accession>
<dbReference type="STRING" id="7232.A0A484AV18"/>
<dbReference type="CDD" id="cd03399">
    <property type="entry name" value="SPFH_flotillin"/>
    <property type="match status" value="1"/>
</dbReference>
<gene>
    <name evidence="2" type="ORF">AWZ03_013067</name>
</gene>
<dbReference type="AlphaFoldDB" id="A0A484AV18"/>
<dbReference type="Gene3D" id="3.30.479.30">
    <property type="entry name" value="Band 7 domain"/>
    <property type="match status" value="1"/>
</dbReference>
<name>A0A484AV18_DRONA</name>
<evidence type="ECO:0008006" key="4">
    <source>
        <dbReference type="Google" id="ProtNLM"/>
    </source>
</evidence>
<keyword evidence="3" id="KW-1185">Reference proteome</keyword>
<proteinExistence type="inferred from homology"/>
<dbReference type="GO" id="GO:0031410">
    <property type="term" value="C:cytoplasmic vesicle"/>
    <property type="evidence" value="ECO:0007669"/>
    <property type="project" value="TreeGrafter"/>
</dbReference>
<comment type="similarity">
    <text evidence="1">Belongs to the band 7/mec-2 family. Flotillin subfamily.</text>
</comment>
<dbReference type="Proteomes" id="UP000295192">
    <property type="component" value="Unassembled WGS sequence"/>
</dbReference>
<dbReference type="SUPFAM" id="SSF117892">
    <property type="entry name" value="Band 7/SPFH domain"/>
    <property type="match status" value="1"/>
</dbReference>
<organism evidence="2 3">
    <name type="scientific">Drosophila navojoa</name>
    <name type="common">Fruit fly</name>
    <dbReference type="NCBI Taxonomy" id="7232"/>
    <lineage>
        <taxon>Eukaryota</taxon>
        <taxon>Metazoa</taxon>
        <taxon>Ecdysozoa</taxon>
        <taxon>Arthropoda</taxon>
        <taxon>Hexapoda</taxon>
        <taxon>Insecta</taxon>
        <taxon>Pterygota</taxon>
        <taxon>Neoptera</taxon>
        <taxon>Endopterygota</taxon>
        <taxon>Diptera</taxon>
        <taxon>Brachycera</taxon>
        <taxon>Muscomorpha</taxon>
        <taxon>Ephydroidea</taxon>
        <taxon>Drosophilidae</taxon>
        <taxon>Drosophila</taxon>
    </lineage>
</organism>
<dbReference type="InterPro" id="IPR027705">
    <property type="entry name" value="Flotillin_fam"/>
</dbReference>
<dbReference type="OrthoDB" id="6080404at2759"/>
<dbReference type="PANTHER" id="PTHR13806">
    <property type="entry name" value="FLOTILLIN-RELATED"/>
    <property type="match status" value="1"/>
</dbReference>
<protein>
    <recommendedName>
        <fullName evidence="4">Flotillin C-terminal domain-containing protein</fullName>
    </recommendedName>
</protein>
<evidence type="ECO:0000313" key="2">
    <source>
        <dbReference type="EMBL" id="TDG40507.1"/>
    </source>
</evidence>
<evidence type="ECO:0000256" key="1">
    <source>
        <dbReference type="RuleBase" id="RU366054"/>
    </source>
</evidence>
<dbReference type="InterPro" id="IPR036013">
    <property type="entry name" value="Band_7/SPFH_dom_sf"/>
</dbReference>
<dbReference type="OMA" id="THGQGES"/>
<dbReference type="GO" id="GO:0045661">
    <property type="term" value="P:regulation of myoblast differentiation"/>
    <property type="evidence" value="ECO:0007669"/>
    <property type="project" value="TreeGrafter"/>
</dbReference>
<evidence type="ECO:0000313" key="3">
    <source>
        <dbReference type="Proteomes" id="UP000295192"/>
    </source>
</evidence>
<comment type="caution">
    <text evidence="2">The sequence shown here is derived from an EMBL/GenBank/DDBJ whole genome shotgun (WGS) entry which is preliminary data.</text>
</comment>
<sequence length="124" mass="13447">MQGLSAAGGCCGSTKKRTIVGGWAWAWWLVTDVQRLSLNVMTLNPMCENVETAQGVPLTVTGVAQCKIMKSSSYKNNDYANNEADELLGTASEQFLGKSVKEIKQTILQTLEGHLRAILAKVTE</sequence>
<dbReference type="PANTHER" id="PTHR13806:SF46">
    <property type="entry name" value="FLOTILLIN-1-RELATED"/>
    <property type="match status" value="1"/>
</dbReference>
<dbReference type="GO" id="GO:0072659">
    <property type="term" value="P:protein localization to plasma membrane"/>
    <property type="evidence" value="ECO:0007669"/>
    <property type="project" value="TreeGrafter"/>
</dbReference>